<keyword evidence="1" id="KW-0472">Membrane</keyword>
<proteinExistence type="predicted"/>
<dbReference type="EMBL" id="HG994367">
    <property type="protein sequence ID" value="CAF1712671.1"/>
    <property type="molecule type" value="Genomic_DNA"/>
</dbReference>
<sequence length="102" mass="11713">MLALIDDGCFWCLVLLCWRFVRSSILFVFQKLVVVETLLICERMLIIRLSVYGYTSSAFKFQKLVLVLFSFLVCVICKCCLLVTFLVQLSLMDVEEEAVIGT</sequence>
<evidence type="ECO:0000256" key="1">
    <source>
        <dbReference type="SAM" id="Phobius"/>
    </source>
</evidence>
<protein>
    <submittedName>
        <fullName evidence="2">(rape) hypothetical protein</fullName>
    </submittedName>
</protein>
<reference evidence="2" key="1">
    <citation type="submission" date="2021-01" db="EMBL/GenBank/DDBJ databases">
        <authorList>
            <consortium name="Genoscope - CEA"/>
            <person name="William W."/>
        </authorList>
    </citation>
    <scope>NUCLEOTIDE SEQUENCE</scope>
</reference>
<keyword evidence="1" id="KW-0812">Transmembrane</keyword>
<accession>A0A816IQB5</accession>
<keyword evidence="1" id="KW-1133">Transmembrane helix</keyword>
<organism evidence="2">
    <name type="scientific">Brassica napus</name>
    <name type="common">Rape</name>
    <dbReference type="NCBI Taxonomy" id="3708"/>
    <lineage>
        <taxon>Eukaryota</taxon>
        <taxon>Viridiplantae</taxon>
        <taxon>Streptophyta</taxon>
        <taxon>Embryophyta</taxon>
        <taxon>Tracheophyta</taxon>
        <taxon>Spermatophyta</taxon>
        <taxon>Magnoliopsida</taxon>
        <taxon>eudicotyledons</taxon>
        <taxon>Gunneridae</taxon>
        <taxon>Pentapetalae</taxon>
        <taxon>rosids</taxon>
        <taxon>malvids</taxon>
        <taxon>Brassicales</taxon>
        <taxon>Brassicaceae</taxon>
        <taxon>Brassiceae</taxon>
        <taxon>Brassica</taxon>
    </lineage>
</organism>
<feature type="transmembrane region" description="Helical" evidence="1">
    <location>
        <begin position="64"/>
        <end position="87"/>
    </location>
</feature>
<dbReference type="AlphaFoldDB" id="A0A816IQB5"/>
<evidence type="ECO:0000313" key="2">
    <source>
        <dbReference type="EMBL" id="CAF1712671.1"/>
    </source>
</evidence>
<dbReference type="Proteomes" id="UP001295469">
    <property type="component" value="Chromosome C03"/>
</dbReference>
<name>A0A816IQB5_BRANA</name>
<gene>
    <name evidence="2" type="ORF">DARMORV10_C03P91880.1</name>
</gene>